<feature type="compositionally biased region" description="Basic and acidic residues" evidence="1">
    <location>
        <begin position="140"/>
        <end position="164"/>
    </location>
</feature>
<reference evidence="3 4" key="1">
    <citation type="submission" date="2020-05" db="EMBL/GenBank/DDBJ databases">
        <title>Sulfurimonas marisnigri, sp. nov., and Sulfurimonas baltica, sp. nov., manganese oxide reducing chemolithoautotrophs of the class Epsilonproteobacteria isolated from the pelagic redoxclines of the Black and Baltic Seas and emended description of the genus Sulfurimonas.</title>
        <authorList>
            <person name="Henkel J.V."/>
            <person name="Laudan C."/>
            <person name="Werner J."/>
            <person name="Neu T."/>
            <person name="Plewe S."/>
            <person name="Sproer C."/>
            <person name="Bunk B."/>
            <person name="Schulz-Vogt H.N."/>
        </authorList>
    </citation>
    <scope>NUCLEOTIDE SEQUENCE [LARGE SCALE GENOMIC DNA]</scope>
    <source>
        <strain evidence="3 4">GD2</strain>
    </source>
</reference>
<dbReference type="InterPro" id="IPR010221">
    <property type="entry name" value="VCBS_dom"/>
</dbReference>
<evidence type="ECO:0000256" key="1">
    <source>
        <dbReference type="SAM" id="MobiDB-lite"/>
    </source>
</evidence>
<dbReference type="Proteomes" id="UP000593994">
    <property type="component" value="Chromosome"/>
</dbReference>
<protein>
    <submittedName>
        <fullName evidence="3">DUF4114 domain-containing protein</fullName>
    </submittedName>
</protein>
<feature type="region of interest" description="Disordered" evidence="1">
    <location>
        <begin position="112"/>
        <end position="176"/>
    </location>
</feature>
<feature type="domain" description="DUF4114" evidence="2">
    <location>
        <begin position="829"/>
        <end position="915"/>
    </location>
</feature>
<dbReference type="RefSeq" id="WP_194371094.1">
    <property type="nucleotide sequence ID" value="NZ_CP054492.1"/>
</dbReference>
<organism evidence="3 4">
    <name type="scientific">Candidatus Sulfurimonas baltica</name>
    <dbReference type="NCBI Taxonomy" id="2740404"/>
    <lineage>
        <taxon>Bacteria</taxon>
        <taxon>Pseudomonadati</taxon>
        <taxon>Campylobacterota</taxon>
        <taxon>Epsilonproteobacteria</taxon>
        <taxon>Campylobacterales</taxon>
        <taxon>Sulfurimonadaceae</taxon>
        <taxon>Sulfurimonas</taxon>
    </lineage>
</organism>
<dbReference type="InterPro" id="IPR025193">
    <property type="entry name" value="DUF4114"/>
</dbReference>
<dbReference type="KEGG" id="sbal:HUE88_03435"/>
<dbReference type="InterPro" id="IPR038081">
    <property type="entry name" value="CalX-like_sf"/>
</dbReference>
<sequence>MSNIIGKIISLDGTFYAKGTDGSLQEVSKGYEILEGQTVFGDKSNASINSAIVSMTDGSDMVILGHDKQLFDASLTQQEFAVEETVTSKDSIAAMLEENGDVDDADDIETAAGEGASAESTEGGEADFADVNNASTDVNADLRERAFGDDEVKLEEGLGEEVRRSASTTTPPPETDAEAVTISIVATDADGNILADSTVAEGDTAYYKLVAKDPAGNIIDGATGTADVAFTDGTATNADYSAANITAKALNTVFSANALDDYLADNGENFNVTISNPVAAAYETVALGTSSVVTTITDNSTTTTPPPETDAEAVTISIVATDADGNILADSTVAEGDTAYYKLVAKDPAGNIIDGATGTADVAFTDGTATNADYSAANITAKALNTVFSANALDDYLADNGENFNVTISNPVAAAYETVALGTSSVVTTITDNSTTTTPPPETDAEAVTISIVATDADGNILADSTVAEGDTAYYKLVAKDPAGNIIDGATGTADVAFTDGTATNADYSAANITAKALNTVFSANALDDYLADNGENFNVTISNPVASAYETVALGTSSVVTTITDNDVLPEAKNDTFTATENGTESVSSEDSVDTIKAKDDGQQASGNILANDTTNNDLAKVTSVTVDGTLHTLPTDGTDTSVIGDYGTLTINNTGAFTFAVNETNSTVDALNGNVNVVQTLDIDIGYTISDGVNDPSSATLTVNIEGRDDAPVINSIIANNQPLHVVSGLLDVDGNDIVDTLSAADLTVQDKGIIFNAENGNLNIDMGTGGSSMSVEYNGGQAGYNNAIGYYTTGENSQAGIIYAEQGNTKGTQSISAGTLNGLEGNVVFFVIPNGKTNGVTTDSTITVNDDGFISVDGKPTTAYYSDNSLNAGGYDHVVAGMAPDGKGLVLGFEDLPSLGDRDYDDVVITINTCNTLGTGEAYFVDLGNISDSNQQYAWTVDGDNSNKATWNNVDSNGNGINIYALNFDGSTGSVLNDGNYQLGVEGSRSTGNQVPNQLHYDEVTDQSQAIVIELEGNLNHAEFQFTRLIDSENEQGHYTTYKNGVLVSEGDLNGSGLGNNPTFTIDTGDNVFDKIVFTAVQYDTGANSNSDTSDYYLQSFKGSGPASANGANTILKDINLSDVDDANLESATVTLTNFKAGDVISADDLPNGITATVADGVVELTGAARVADYEAALESLTFESNSTDREVRNFEFTVNDGDKTSNTMVVKVDIGGCSLNIGDYNSTPTSTDDSISTPEDTYLIIALSDFGTYQDANLDTFSDVKITTLPTNGTLTLNGVDVTSGQEISVSDIEASKLIFTPSHNTDADGSFDFKVSDGTNWSDTHTTTIEVIAVSDAPTLSVVVGEAVLESASSFTAHAYEGNGFNSWESNGNTTSSQAQVSYEDDLGYGVSNKNTNHGSQDTALENNESLLLDFGKSEGITVTLNSANNGTQFFGNWIAYDENRLKVANGEFNTTDASLDLVINPDATFRYVAFDAGNVTGTDNKDSNSGFYVEPVEITTSTAITNDTTYTYSVAINAALTDTDGSESLGFITVDRLPDGATLTSGTGIADNNDGTYTIDLATVTKDADGVVQLSMTSGSPLDPSAINDITASVTSTERDGEDSSTTEATAHLEVNGTDGSDYDDYIHSGTGADTINAGAGEDIVVFDAQDTVDGADGYDTILITGEENINFSGLNDNIHNIEAIELGDGKQNISISLDDVLIMTDTDNILRIDGDAQDHVSLDTTTSDGSGEWTLGEHIVDSETHQAYNQYTGTGDDGSSVVLEISTSIQVDES</sequence>
<dbReference type="SUPFAM" id="SSF141072">
    <property type="entry name" value="CalX-like"/>
    <property type="match status" value="1"/>
</dbReference>
<feature type="compositionally biased region" description="Low complexity" evidence="1">
    <location>
        <begin position="112"/>
        <end position="121"/>
    </location>
</feature>
<evidence type="ECO:0000313" key="4">
    <source>
        <dbReference type="Proteomes" id="UP000593994"/>
    </source>
</evidence>
<evidence type="ECO:0000313" key="3">
    <source>
        <dbReference type="EMBL" id="QOY52751.1"/>
    </source>
</evidence>
<name>A0A7S7RNP2_9BACT</name>
<dbReference type="EMBL" id="CP054492">
    <property type="protein sequence ID" value="QOY52751.1"/>
    <property type="molecule type" value="Genomic_DNA"/>
</dbReference>
<gene>
    <name evidence="3" type="ORF">HUE88_03435</name>
</gene>
<proteinExistence type="predicted"/>
<accession>A0A7S7RNP2</accession>
<keyword evidence="4" id="KW-1185">Reference proteome</keyword>
<dbReference type="NCBIfam" id="TIGR01965">
    <property type="entry name" value="VCBS_repeat"/>
    <property type="match status" value="1"/>
</dbReference>
<dbReference type="Pfam" id="PF13448">
    <property type="entry name" value="DUF4114"/>
    <property type="match status" value="1"/>
</dbReference>
<evidence type="ECO:0000259" key="2">
    <source>
        <dbReference type="Pfam" id="PF13448"/>
    </source>
</evidence>